<protein>
    <recommendedName>
        <fullName evidence="5">Integrin alpha second immunoglobulin-like domain-containing protein</fullName>
    </recommendedName>
</protein>
<dbReference type="GO" id="GO:0009897">
    <property type="term" value="C:external side of plasma membrane"/>
    <property type="evidence" value="ECO:0007669"/>
    <property type="project" value="TreeGrafter"/>
</dbReference>
<dbReference type="GO" id="GO:0008305">
    <property type="term" value="C:integrin complex"/>
    <property type="evidence" value="ECO:0007669"/>
    <property type="project" value="TreeGrafter"/>
</dbReference>
<accession>A0A4W5QM58</accession>
<organism evidence="6 7">
    <name type="scientific">Hucho hucho</name>
    <name type="common">huchen</name>
    <dbReference type="NCBI Taxonomy" id="62062"/>
    <lineage>
        <taxon>Eukaryota</taxon>
        <taxon>Metazoa</taxon>
        <taxon>Chordata</taxon>
        <taxon>Craniata</taxon>
        <taxon>Vertebrata</taxon>
        <taxon>Euteleostomi</taxon>
        <taxon>Actinopterygii</taxon>
        <taxon>Neopterygii</taxon>
        <taxon>Teleostei</taxon>
        <taxon>Protacanthopterygii</taxon>
        <taxon>Salmoniformes</taxon>
        <taxon>Salmonidae</taxon>
        <taxon>Salmoninae</taxon>
        <taxon>Hucho</taxon>
    </lineage>
</organism>
<evidence type="ECO:0000256" key="4">
    <source>
        <dbReference type="ARBA" id="ARBA00023180"/>
    </source>
</evidence>
<reference evidence="6" key="2">
    <citation type="submission" date="2025-08" db="UniProtKB">
        <authorList>
            <consortium name="Ensembl"/>
        </authorList>
    </citation>
    <scope>IDENTIFICATION</scope>
</reference>
<keyword evidence="2" id="KW-0401">Integrin</keyword>
<evidence type="ECO:0000313" key="6">
    <source>
        <dbReference type="Ensembl" id="ENSHHUP00000073539.1"/>
    </source>
</evidence>
<evidence type="ECO:0000256" key="2">
    <source>
        <dbReference type="ARBA" id="ARBA00023037"/>
    </source>
</evidence>
<keyword evidence="7" id="KW-1185">Reference proteome</keyword>
<reference evidence="7" key="1">
    <citation type="submission" date="2018-06" db="EMBL/GenBank/DDBJ databases">
        <title>Genome assembly of Danube salmon.</title>
        <authorList>
            <person name="Macqueen D.J."/>
            <person name="Gundappa M.K."/>
        </authorList>
    </citation>
    <scope>NUCLEOTIDE SEQUENCE [LARGE SCALE GENOMIC DNA]</scope>
</reference>
<keyword evidence="3" id="KW-0472">Membrane</keyword>
<evidence type="ECO:0000256" key="1">
    <source>
        <dbReference type="ARBA" id="ARBA00004479"/>
    </source>
</evidence>
<dbReference type="GO" id="GO:0098609">
    <property type="term" value="P:cell-cell adhesion"/>
    <property type="evidence" value="ECO:0007669"/>
    <property type="project" value="TreeGrafter"/>
</dbReference>
<dbReference type="InterPro" id="IPR048285">
    <property type="entry name" value="Integrin_alpha_Ig-like_2"/>
</dbReference>
<reference evidence="6" key="3">
    <citation type="submission" date="2025-09" db="UniProtKB">
        <authorList>
            <consortium name="Ensembl"/>
        </authorList>
    </citation>
    <scope>IDENTIFICATION</scope>
</reference>
<keyword evidence="4" id="KW-0325">Glycoprotein</keyword>
<dbReference type="GO" id="GO:0033627">
    <property type="term" value="P:cell adhesion mediated by integrin"/>
    <property type="evidence" value="ECO:0007669"/>
    <property type="project" value="TreeGrafter"/>
</dbReference>
<dbReference type="Ensembl" id="ENSHHUT00000075958.1">
    <property type="protein sequence ID" value="ENSHHUP00000073539.1"/>
    <property type="gene ID" value="ENSHHUG00000043156.1"/>
</dbReference>
<dbReference type="GO" id="GO:0005178">
    <property type="term" value="F:integrin binding"/>
    <property type="evidence" value="ECO:0007669"/>
    <property type="project" value="TreeGrafter"/>
</dbReference>
<dbReference type="STRING" id="62062.ENSHHUP00000073539"/>
<dbReference type="AlphaFoldDB" id="A0A4W5QM58"/>
<feature type="domain" description="Integrin alpha second immunoglobulin-like" evidence="5">
    <location>
        <begin position="36"/>
        <end position="160"/>
    </location>
</feature>
<dbReference type="PANTHER" id="PTHR23220:SF118">
    <property type="entry name" value="INTEGRIN ALPHA-X"/>
    <property type="match status" value="1"/>
</dbReference>
<dbReference type="Proteomes" id="UP000314982">
    <property type="component" value="Unassembled WGS sequence"/>
</dbReference>
<dbReference type="InterPro" id="IPR032695">
    <property type="entry name" value="Integrin_dom_sf"/>
</dbReference>
<sequence length="161" mass="17246">MAVEGLEVPGTGGLKSVLSPDNPTSFAHMILLEKVCGEDHVCVSDLSVKFTSPKVVCSQGFPVEVSVEVANSGEDSSEAELTLVHPSSIPFVRAKRPSGPGQVAVWCVSNTRGLENLTHTVCPLSSSVLRQEARVTVLMSFTVFEETCLRERLALNVFVTT</sequence>
<dbReference type="Gene3D" id="2.60.40.1510">
    <property type="entry name" value="ntegrin, alpha v. Chain A, domain 3"/>
    <property type="match status" value="1"/>
</dbReference>
<dbReference type="SUPFAM" id="SSF69179">
    <property type="entry name" value="Integrin domains"/>
    <property type="match status" value="1"/>
</dbReference>
<dbReference type="GO" id="GO:0007229">
    <property type="term" value="P:integrin-mediated signaling pathway"/>
    <property type="evidence" value="ECO:0007669"/>
    <property type="project" value="UniProtKB-KW"/>
</dbReference>
<dbReference type="PANTHER" id="PTHR23220">
    <property type="entry name" value="INTEGRIN ALPHA"/>
    <property type="match status" value="1"/>
</dbReference>
<evidence type="ECO:0000256" key="3">
    <source>
        <dbReference type="ARBA" id="ARBA00023136"/>
    </source>
</evidence>
<dbReference type="Pfam" id="PF20805">
    <property type="entry name" value="Integrin_A_Ig_2"/>
    <property type="match status" value="1"/>
</dbReference>
<comment type="subcellular location">
    <subcellularLocation>
        <location evidence="1">Membrane</location>
        <topology evidence="1">Single-pass type I membrane protein</topology>
    </subcellularLocation>
</comment>
<evidence type="ECO:0000259" key="5">
    <source>
        <dbReference type="Pfam" id="PF20805"/>
    </source>
</evidence>
<name>A0A4W5QM58_9TELE</name>
<proteinExistence type="predicted"/>
<dbReference type="GO" id="GO:0007160">
    <property type="term" value="P:cell-matrix adhesion"/>
    <property type="evidence" value="ECO:0007669"/>
    <property type="project" value="TreeGrafter"/>
</dbReference>
<evidence type="ECO:0000313" key="7">
    <source>
        <dbReference type="Proteomes" id="UP000314982"/>
    </source>
</evidence>